<accession>A0A5K1JW73</accession>
<reference evidence="1" key="1">
    <citation type="submission" date="2019-10" db="EMBL/GenBank/DDBJ databases">
        <authorList>
            <person name="Nor Muhammad N."/>
        </authorList>
    </citation>
    <scope>NUCLEOTIDE SEQUENCE</scope>
</reference>
<name>A0A5K1JW73_9APHY</name>
<dbReference type="EMBL" id="LR725521">
    <property type="protein sequence ID" value="VWO96301.1"/>
    <property type="molecule type" value="Genomic_DNA"/>
</dbReference>
<gene>
    <name evidence="1" type="primary">A7U5U4</name>
</gene>
<organism evidence="1">
    <name type="scientific">Ganoderma boninense</name>
    <dbReference type="NCBI Taxonomy" id="34458"/>
    <lineage>
        <taxon>Eukaryota</taxon>
        <taxon>Fungi</taxon>
        <taxon>Dikarya</taxon>
        <taxon>Basidiomycota</taxon>
        <taxon>Agaricomycotina</taxon>
        <taxon>Agaricomycetes</taxon>
        <taxon>Polyporales</taxon>
        <taxon>Polyporaceae</taxon>
        <taxon>Ganoderma</taxon>
    </lineage>
</organism>
<sequence>MEAFGQELPKFSAAIQDYERVYPEKNWNFPKMHTHQHTLRDILTKGVTRNYNTKPFEKMHGALKDIYQERTNFKDVDKQITKIEHQFLISKTIRARIDTRETLLLQSKLPEAKPDPYQFGPIHLGALQAEGSFVEFEARHVGDQAFNRFHIRLGEYINRISLGGITQWFTVKPRDMFTESRYIKVDYESAVSWRALTDHLRCNPKFQNHPRYDCVIYKPSGSDAAARSNRTIAFARLKLVFLYKFQDNTYPFALIEGFDVVGARSAVDTDLGLCRVRSRLSTEFILVDQIIRGALLVKDHGQDNDHDYFVVDTVDSDMFLQIRQDVPLWNT</sequence>
<proteinExistence type="predicted"/>
<protein>
    <submittedName>
        <fullName evidence="1">Hsp70</fullName>
    </submittedName>
</protein>
<evidence type="ECO:0000313" key="1">
    <source>
        <dbReference type="EMBL" id="VWO96301.1"/>
    </source>
</evidence>
<dbReference type="AlphaFoldDB" id="A0A5K1JW73"/>